<dbReference type="EMBL" id="JACCHS010000108">
    <property type="protein sequence ID" value="NYT47236.1"/>
    <property type="molecule type" value="Genomic_DNA"/>
</dbReference>
<dbReference type="Proteomes" id="UP000537890">
    <property type="component" value="Unassembled WGS sequence"/>
</dbReference>
<organism evidence="1 2">
    <name type="scientific">Candidatus Methanofishera endochildressiae</name>
    <dbReference type="NCBI Taxonomy" id="2738884"/>
    <lineage>
        <taxon>Bacteria</taxon>
        <taxon>Pseudomonadati</taxon>
        <taxon>Pseudomonadota</taxon>
        <taxon>Gammaproteobacteria</taxon>
        <taxon>Candidatus Methanofishera</taxon>
    </lineage>
</organism>
<evidence type="ECO:0000313" key="1">
    <source>
        <dbReference type="EMBL" id="NYT47236.1"/>
    </source>
</evidence>
<gene>
    <name evidence="1" type="ORF">H0A75_06315</name>
</gene>
<sequence>MTPCRMAFYFVSTFAIAQTPTKQPALRLSRTKNLHFAKAPFPGFSAGAEKLSVIDYLAFYMESEREGGYSSTSKLPVRQ</sequence>
<comment type="caution">
    <text evidence="1">The sequence shown here is derived from an EMBL/GenBank/DDBJ whole genome shotgun (WGS) entry which is preliminary data.</text>
</comment>
<reference evidence="1 2" key="1">
    <citation type="submission" date="2020-05" db="EMBL/GenBank/DDBJ databases">
        <title>Horizontal transmission and recombination maintain forever young bacterial symbiont genomes.</title>
        <authorList>
            <person name="Russell S.L."/>
            <person name="Pepper-Tunick E."/>
            <person name="Svedberg J."/>
            <person name="Byrne A."/>
            <person name="Ruelas Castillo J."/>
            <person name="Vollmers C."/>
            <person name="Beinart R.A."/>
            <person name="Corbett-Detig R."/>
        </authorList>
    </citation>
    <scope>NUCLEOTIDE SEQUENCE [LARGE SCALE GENOMIC DNA]</scope>
    <source>
        <strain evidence="1">4727-3</strain>
    </source>
</reference>
<evidence type="ECO:0000313" key="2">
    <source>
        <dbReference type="Proteomes" id="UP000537890"/>
    </source>
</evidence>
<accession>A0A7Z0MP24</accession>
<proteinExistence type="predicted"/>
<protein>
    <submittedName>
        <fullName evidence="1">Uncharacterized protein</fullName>
    </submittedName>
</protein>
<dbReference type="AlphaFoldDB" id="A0A7Z0MP24"/>
<name>A0A7Z0MP24_9GAMM</name>